<proteinExistence type="predicted"/>
<gene>
    <name evidence="1" type="ORF">METZ01_LOCUS36478</name>
</gene>
<dbReference type="AlphaFoldDB" id="A0A381QXC8"/>
<sequence length="163" mass="18577">MSCDNSEYITSVNINDRVPIGIAKDFEMIYTDSMKTRSLIKAPTHLDFSNHPINYFEFIDGIEVIIFDDNRTTSITSDYAILYNAFSLIDFQGNVVIISSSGETLFSEQLYFDSENEWLFTEGKFRYTDENNNIIANRLDSNREFSDLLTGSLVGSINVSDNN</sequence>
<reference evidence="1" key="1">
    <citation type="submission" date="2018-05" db="EMBL/GenBank/DDBJ databases">
        <authorList>
            <person name="Lanie J.A."/>
            <person name="Ng W.-L."/>
            <person name="Kazmierczak K.M."/>
            <person name="Andrzejewski T.M."/>
            <person name="Davidsen T.M."/>
            <person name="Wayne K.J."/>
            <person name="Tettelin H."/>
            <person name="Glass J.I."/>
            <person name="Rusch D."/>
            <person name="Podicherti R."/>
            <person name="Tsui H.-C.T."/>
            <person name="Winkler M.E."/>
        </authorList>
    </citation>
    <scope>NUCLEOTIDE SEQUENCE</scope>
</reference>
<dbReference type="GO" id="GO:0015221">
    <property type="term" value="F:lipopolysaccharide transmembrane transporter activity"/>
    <property type="evidence" value="ECO:0007669"/>
    <property type="project" value="InterPro"/>
</dbReference>
<dbReference type="EMBL" id="UINC01001560">
    <property type="protein sequence ID" value="SUZ83624.1"/>
    <property type="molecule type" value="Genomic_DNA"/>
</dbReference>
<evidence type="ECO:0008006" key="2">
    <source>
        <dbReference type="Google" id="ProtNLM"/>
    </source>
</evidence>
<dbReference type="Gene3D" id="2.60.450.10">
    <property type="entry name" value="Lipopolysaccharide (LPS) transport protein A like domain"/>
    <property type="match status" value="1"/>
</dbReference>
<accession>A0A381QXC8</accession>
<protein>
    <recommendedName>
        <fullName evidence="2">LPS export ABC transporter periplasmic protein LptC</fullName>
    </recommendedName>
</protein>
<dbReference type="InterPro" id="IPR010664">
    <property type="entry name" value="LipoPS_assembly_LptC-rel"/>
</dbReference>
<dbReference type="InterPro" id="IPR026265">
    <property type="entry name" value="LptC"/>
</dbReference>
<dbReference type="Pfam" id="PF06835">
    <property type="entry name" value="LptC"/>
    <property type="match status" value="1"/>
</dbReference>
<evidence type="ECO:0000313" key="1">
    <source>
        <dbReference type="EMBL" id="SUZ83624.1"/>
    </source>
</evidence>
<organism evidence="1">
    <name type="scientific">marine metagenome</name>
    <dbReference type="NCBI Taxonomy" id="408172"/>
    <lineage>
        <taxon>unclassified sequences</taxon>
        <taxon>metagenomes</taxon>
        <taxon>ecological metagenomes</taxon>
    </lineage>
</organism>
<dbReference type="GO" id="GO:0005886">
    <property type="term" value="C:plasma membrane"/>
    <property type="evidence" value="ECO:0007669"/>
    <property type="project" value="InterPro"/>
</dbReference>
<dbReference type="NCBIfam" id="TIGR04409">
    <property type="entry name" value="LptC_YrbK"/>
    <property type="match status" value="1"/>
</dbReference>
<name>A0A381QXC8_9ZZZZ</name>